<evidence type="ECO:0000256" key="3">
    <source>
        <dbReference type="ARBA" id="ARBA00022801"/>
    </source>
</evidence>
<name>A0A8B5Y5Z2_9BACI</name>
<dbReference type="EMBL" id="VNKI01000001">
    <property type="protein sequence ID" value="TVX84234.1"/>
    <property type="molecule type" value="Genomic_DNA"/>
</dbReference>
<dbReference type="PROSITE" id="PS51935">
    <property type="entry name" value="NLPC_P60"/>
    <property type="match status" value="1"/>
</dbReference>
<keyword evidence="3" id="KW-0378">Hydrolase</keyword>
<evidence type="ECO:0000259" key="5">
    <source>
        <dbReference type="PROSITE" id="PS51935"/>
    </source>
</evidence>
<feature type="domain" description="NlpC/P60" evidence="5">
    <location>
        <begin position="26"/>
        <end position="138"/>
    </location>
</feature>
<dbReference type="Gene3D" id="3.90.1720.10">
    <property type="entry name" value="endopeptidase domain like (from Nostoc punctiforme)"/>
    <property type="match status" value="1"/>
</dbReference>
<gene>
    <name evidence="6" type="ORF">FQP34_03215</name>
</gene>
<evidence type="ECO:0000313" key="6">
    <source>
        <dbReference type="EMBL" id="TVX84234.1"/>
    </source>
</evidence>
<organism evidence="6 7">
    <name type="scientific">Peribacillus simplex</name>
    <dbReference type="NCBI Taxonomy" id="1478"/>
    <lineage>
        <taxon>Bacteria</taxon>
        <taxon>Bacillati</taxon>
        <taxon>Bacillota</taxon>
        <taxon>Bacilli</taxon>
        <taxon>Bacillales</taxon>
        <taxon>Bacillaceae</taxon>
        <taxon>Peribacillus</taxon>
    </lineage>
</organism>
<sequence>MVGPNTYKALGVKKQTSKVANVNKTSYKSTAIVSEAKKHLNVRYVWGRTTPKGFDCSGFLKYVFEKGAGVTLPRTVSEIYKKGAKGIKPQVGDLVFYEAYKAGALQDIYIGGNQFIHSSSSDGVSISSMDNSYWKKDI</sequence>
<dbReference type="SUPFAM" id="SSF54001">
    <property type="entry name" value="Cysteine proteinases"/>
    <property type="match status" value="1"/>
</dbReference>
<dbReference type="GO" id="GO:0008234">
    <property type="term" value="F:cysteine-type peptidase activity"/>
    <property type="evidence" value="ECO:0007669"/>
    <property type="project" value="UniProtKB-KW"/>
</dbReference>
<keyword evidence="2" id="KW-0645">Protease</keyword>
<evidence type="ECO:0000256" key="2">
    <source>
        <dbReference type="ARBA" id="ARBA00022670"/>
    </source>
</evidence>
<dbReference type="PANTHER" id="PTHR47053:SF1">
    <property type="entry name" value="MUREIN DD-ENDOPEPTIDASE MEPH-RELATED"/>
    <property type="match status" value="1"/>
</dbReference>
<dbReference type="Pfam" id="PF00877">
    <property type="entry name" value="NLPC_P60"/>
    <property type="match status" value="1"/>
</dbReference>
<dbReference type="Proteomes" id="UP000317770">
    <property type="component" value="Unassembled WGS sequence"/>
</dbReference>
<dbReference type="InterPro" id="IPR051202">
    <property type="entry name" value="Peptidase_C40"/>
</dbReference>
<dbReference type="InterPro" id="IPR000064">
    <property type="entry name" value="NLP_P60_dom"/>
</dbReference>
<comment type="caution">
    <text evidence="6">The sequence shown here is derived from an EMBL/GenBank/DDBJ whole genome shotgun (WGS) entry which is preliminary data.</text>
</comment>
<evidence type="ECO:0000313" key="7">
    <source>
        <dbReference type="Proteomes" id="UP000317770"/>
    </source>
</evidence>
<dbReference type="AlphaFoldDB" id="A0A8B5Y5Z2"/>
<dbReference type="PANTHER" id="PTHR47053">
    <property type="entry name" value="MUREIN DD-ENDOPEPTIDASE MEPH-RELATED"/>
    <property type="match status" value="1"/>
</dbReference>
<evidence type="ECO:0000256" key="1">
    <source>
        <dbReference type="ARBA" id="ARBA00007074"/>
    </source>
</evidence>
<dbReference type="GO" id="GO:0006508">
    <property type="term" value="P:proteolysis"/>
    <property type="evidence" value="ECO:0007669"/>
    <property type="project" value="UniProtKB-KW"/>
</dbReference>
<accession>A0A8B5Y5Z2</accession>
<comment type="similarity">
    <text evidence="1">Belongs to the peptidase C40 family.</text>
</comment>
<protein>
    <submittedName>
        <fullName evidence="6">NlpC/P60 family protein</fullName>
    </submittedName>
</protein>
<reference evidence="6 7" key="1">
    <citation type="submission" date="2019-07" db="EMBL/GenBank/DDBJ databases">
        <title>Genome assembly of Bacillus simplex strain GGC-P6A.</title>
        <authorList>
            <person name="Jennings M.E."/>
            <person name="Barton H.A."/>
        </authorList>
    </citation>
    <scope>NUCLEOTIDE SEQUENCE [LARGE SCALE GENOMIC DNA]</scope>
    <source>
        <strain evidence="6 7">GGC-P6A</strain>
    </source>
</reference>
<proteinExistence type="inferred from homology"/>
<dbReference type="InterPro" id="IPR038765">
    <property type="entry name" value="Papain-like_cys_pep_sf"/>
</dbReference>
<evidence type="ECO:0000256" key="4">
    <source>
        <dbReference type="ARBA" id="ARBA00022807"/>
    </source>
</evidence>
<keyword evidence="4" id="KW-0788">Thiol protease</keyword>